<organism evidence="6 7">
    <name type="scientific">Acinetobacter bereziniae</name>
    <name type="common">Acinetobacter genomosp. 10</name>
    <dbReference type="NCBI Taxonomy" id="106648"/>
    <lineage>
        <taxon>Bacteria</taxon>
        <taxon>Pseudomonadati</taxon>
        <taxon>Pseudomonadota</taxon>
        <taxon>Gammaproteobacteria</taxon>
        <taxon>Moraxellales</taxon>
        <taxon>Moraxellaceae</taxon>
        <taxon>Acinetobacter</taxon>
    </lineage>
</organism>
<dbReference type="Proteomes" id="UP000490535">
    <property type="component" value="Unassembled WGS sequence"/>
</dbReference>
<dbReference type="EMBL" id="WNDP01000010">
    <property type="protein sequence ID" value="KAF1027435.1"/>
    <property type="molecule type" value="Genomic_DNA"/>
</dbReference>
<feature type="binding site" evidence="5">
    <location>
        <position position="142"/>
    </location>
    <ligand>
        <name>substrate</name>
    </ligand>
</feature>
<comment type="subunit">
    <text evidence="5">Homohexamer.</text>
</comment>
<keyword evidence="4 5" id="KW-0460">Magnesium</keyword>
<comment type="cofactor">
    <cofactor evidence="1 5">
        <name>Mg(2+)</name>
        <dbReference type="ChEBI" id="CHEBI:18420"/>
    </cofactor>
</comment>
<comment type="subcellular location">
    <subcellularLocation>
        <location evidence="5">Cytoplasm</location>
    </subcellularLocation>
</comment>
<feature type="binding site" evidence="5">
    <location>
        <position position="66"/>
    </location>
    <ligand>
        <name>Mg(2+)</name>
        <dbReference type="ChEBI" id="CHEBI:18420"/>
        <label>1</label>
    </ligand>
</feature>
<dbReference type="GO" id="GO:0004427">
    <property type="term" value="F:inorganic diphosphate phosphatase activity"/>
    <property type="evidence" value="ECO:0007669"/>
    <property type="project" value="UniProtKB-UniRule"/>
</dbReference>
<evidence type="ECO:0000256" key="2">
    <source>
        <dbReference type="ARBA" id="ARBA00022723"/>
    </source>
</evidence>
<proteinExistence type="inferred from homology"/>
<evidence type="ECO:0000256" key="5">
    <source>
        <dbReference type="HAMAP-Rule" id="MF_00209"/>
    </source>
</evidence>
<sequence length="178" mass="20549">MSLKNVPAGINLPNDFFSIIEIPQDIDPIKYEMNKEYDAIFIDRFLTTSMYYPANYGYIPQTLSEDGDPLDVLVISPYPVVIGSVIRSRPVGVMYMEDENGLDAKIIAVPHQKLSKLYDDIQQISDIDKSTLNRIQHFFEHYNDLETDKWVKLKGWGNVENAHTEILKCVQFYHDQNS</sequence>
<feature type="binding site" evidence="5">
    <location>
        <position position="71"/>
    </location>
    <ligand>
        <name>Mg(2+)</name>
        <dbReference type="ChEBI" id="CHEBI:18420"/>
        <label>1</label>
    </ligand>
</feature>
<feature type="binding site" evidence="5">
    <location>
        <position position="56"/>
    </location>
    <ligand>
        <name>substrate</name>
    </ligand>
</feature>
<feature type="binding site" evidence="5">
    <location>
        <position position="71"/>
    </location>
    <ligand>
        <name>Mg(2+)</name>
        <dbReference type="ChEBI" id="CHEBI:18420"/>
        <label>2</label>
    </ligand>
</feature>
<feature type="binding site" evidence="5">
    <location>
        <position position="44"/>
    </location>
    <ligand>
        <name>substrate</name>
    </ligand>
</feature>
<comment type="function">
    <text evidence="5">Catalyzes the hydrolysis of inorganic pyrophosphate (PPi) forming two phosphate ions.</text>
</comment>
<comment type="caution">
    <text evidence="6">The sequence shown here is derived from an EMBL/GenBank/DDBJ whole genome shotgun (WGS) entry which is preliminary data.</text>
</comment>
<dbReference type="Gene3D" id="3.90.80.10">
    <property type="entry name" value="Inorganic pyrophosphatase"/>
    <property type="match status" value="1"/>
</dbReference>
<feature type="binding site" evidence="5">
    <location>
        <position position="103"/>
    </location>
    <ligand>
        <name>Mg(2+)</name>
        <dbReference type="ChEBI" id="CHEBI:18420"/>
        <label>1</label>
    </ligand>
</feature>
<dbReference type="HAMAP" id="MF_00209">
    <property type="entry name" value="Inorganic_PPase"/>
    <property type="match status" value="1"/>
</dbReference>
<evidence type="ECO:0000256" key="4">
    <source>
        <dbReference type="ARBA" id="ARBA00022842"/>
    </source>
</evidence>
<dbReference type="CDD" id="cd00412">
    <property type="entry name" value="pyrophosphatase"/>
    <property type="match status" value="1"/>
</dbReference>
<dbReference type="SUPFAM" id="SSF50324">
    <property type="entry name" value="Inorganic pyrophosphatase"/>
    <property type="match status" value="1"/>
</dbReference>
<dbReference type="AlphaFoldDB" id="A0A833PIC8"/>
<dbReference type="GO" id="GO:0006796">
    <property type="term" value="P:phosphate-containing compound metabolic process"/>
    <property type="evidence" value="ECO:0007669"/>
    <property type="project" value="InterPro"/>
</dbReference>
<accession>A0A833PIC8</accession>
<dbReference type="NCBIfam" id="NF002317">
    <property type="entry name" value="PRK01250.1"/>
    <property type="match status" value="1"/>
</dbReference>
<comment type="catalytic activity">
    <reaction evidence="5">
        <text>diphosphate + H2O = 2 phosphate + H(+)</text>
        <dbReference type="Rhea" id="RHEA:24576"/>
        <dbReference type="ChEBI" id="CHEBI:15377"/>
        <dbReference type="ChEBI" id="CHEBI:15378"/>
        <dbReference type="ChEBI" id="CHEBI:33019"/>
        <dbReference type="ChEBI" id="CHEBI:43474"/>
        <dbReference type="EC" id="3.6.1.1"/>
    </reaction>
</comment>
<name>A0A833PIC8_ACIBZ</name>
<keyword evidence="3 5" id="KW-0378">Hydrolase</keyword>
<evidence type="ECO:0000256" key="1">
    <source>
        <dbReference type="ARBA" id="ARBA00001946"/>
    </source>
</evidence>
<reference evidence="7" key="1">
    <citation type="journal article" date="2020" name="MBio">
        <title>Horizontal gene transfer to a defensive symbiont with a reduced genome amongst a multipartite beetle microbiome.</title>
        <authorList>
            <person name="Waterworth S.C."/>
            <person name="Florez L.V."/>
            <person name="Rees E.R."/>
            <person name="Hertweck C."/>
            <person name="Kaltenpoth M."/>
            <person name="Kwan J.C."/>
        </authorList>
    </citation>
    <scope>NUCLEOTIDE SEQUENCE [LARGE SCALE GENOMIC DNA]</scope>
</reference>
<dbReference type="PANTHER" id="PTHR10286">
    <property type="entry name" value="INORGANIC PYROPHOSPHATASE"/>
    <property type="match status" value="1"/>
</dbReference>
<dbReference type="EC" id="3.6.1.1" evidence="5"/>
<feature type="binding site" evidence="5">
    <location>
        <position position="30"/>
    </location>
    <ligand>
        <name>substrate</name>
    </ligand>
</feature>
<dbReference type="GO" id="GO:0000287">
    <property type="term" value="F:magnesium ion binding"/>
    <property type="evidence" value="ECO:0007669"/>
    <property type="project" value="UniProtKB-UniRule"/>
</dbReference>
<protein>
    <recommendedName>
        <fullName evidence="5">Inorganic pyrophosphatase</fullName>
        <ecNumber evidence="5">3.6.1.1</ecNumber>
    </recommendedName>
    <alternativeName>
        <fullName evidence="5">Pyrophosphate phospho-hydrolase</fullName>
        <shortName evidence="5">PPase</shortName>
    </alternativeName>
</protein>
<keyword evidence="2 5" id="KW-0479">Metal-binding</keyword>
<dbReference type="InterPro" id="IPR008162">
    <property type="entry name" value="Pyrophosphatase"/>
</dbReference>
<dbReference type="GO" id="GO:0005737">
    <property type="term" value="C:cytoplasm"/>
    <property type="evidence" value="ECO:0007669"/>
    <property type="project" value="UniProtKB-SubCell"/>
</dbReference>
<keyword evidence="5" id="KW-0963">Cytoplasm</keyword>
<gene>
    <name evidence="6" type="primary">ppa_1</name>
    <name evidence="5" type="synonym">ppa</name>
    <name evidence="6" type="ORF">GAK29_00680</name>
</gene>
<evidence type="ECO:0000256" key="3">
    <source>
        <dbReference type="ARBA" id="ARBA00022801"/>
    </source>
</evidence>
<dbReference type="InterPro" id="IPR036649">
    <property type="entry name" value="Pyrophosphatase_sf"/>
</dbReference>
<dbReference type="Pfam" id="PF00719">
    <property type="entry name" value="Pyrophosphatase"/>
    <property type="match status" value="1"/>
</dbReference>
<comment type="similarity">
    <text evidence="5">Belongs to the PPase family.</text>
</comment>
<evidence type="ECO:0000313" key="7">
    <source>
        <dbReference type="Proteomes" id="UP000490535"/>
    </source>
</evidence>
<evidence type="ECO:0000313" key="6">
    <source>
        <dbReference type="EMBL" id="KAF1027435.1"/>
    </source>
</evidence>
<dbReference type="PROSITE" id="PS00387">
    <property type="entry name" value="PPASE"/>
    <property type="match status" value="1"/>
</dbReference>